<dbReference type="GO" id="GO:0005737">
    <property type="term" value="C:cytoplasm"/>
    <property type="evidence" value="ECO:0007669"/>
    <property type="project" value="TreeGrafter"/>
</dbReference>
<reference evidence="3 4" key="1">
    <citation type="submission" date="2017-02" db="EMBL/GenBank/DDBJ databases">
        <title>Draft genome of Saccharomonospora sp. 154.</title>
        <authorList>
            <person name="Alonso-Carmona G.S."/>
            <person name="De La Haba R."/>
            <person name="Vera-Gargallo B."/>
            <person name="Sandoval-Trujillo A.H."/>
            <person name="Ramirez-Duran N."/>
            <person name="Ventosa A."/>
        </authorList>
    </citation>
    <scope>NUCLEOTIDE SEQUENCE [LARGE SCALE GENOMIC DNA]</scope>
    <source>
        <strain evidence="3 4">LRS4.154</strain>
    </source>
</reference>
<evidence type="ECO:0000256" key="1">
    <source>
        <dbReference type="PIRSR" id="PIRSR613078-1"/>
    </source>
</evidence>
<dbReference type="Proteomes" id="UP000192591">
    <property type="component" value="Unassembled WGS sequence"/>
</dbReference>
<feature type="binding site" evidence="2">
    <location>
        <position position="58"/>
    </location>
    <ligand>
        <name>substrate</name>
    </ligand>
</feature>
<keyword evidence="4" id="KW-1185">Reference proteome</keyword>
<feature type="active site" description="Proton donor/acceptor" evidence="1">
    <location>
        <position position="82"/>
    </location>
</feature>
<dbReference type="SUPFAM" id="SSF53254">
    <property type="entry name" value="Phosphoglycerate mutase-like"/>
    <property type="match status" value="1"/>
</dbReference>
<dbReference type="GO" id="GO:0016791">
    <property type="term" value="F:phosphatase activity"/>
    <property type="evidence" value="ECO:0007669"/>
    <property type="project" value="TreeGrafter"/>
</dbReference>
<comment type="caution">
    <text evidence="3">The sequence shown here is derived from an EMBL/GenBank/DDBJ whole genome shotgun (WGS) entry which is preliminary data.</text>
</comment>
<evidence type="ECO:0000313" key="3">
    <source>
        <dbReference type="EMBL" id="OQO89577.1"/>
    </source>
</evidence>
<dbReference type="STRING" id="1962155.B1813_21895"/>
<evidence type="ECO:0000256" key="2">
    <source>
        <dbReference type="PIRSR" id="PIRSR613078-2"/>
    </source>
</evidence>
<dbReference type="InterPro" id="IPR050275">
    <property type="entry name" value="PGM_Phosphatase"/>
</dbReference>
<dbReference type="PANTHER" id="PTHR48100:SF1">
    <property type="entry name" value="HISTIDINE PHOSPHATASE FAMILY PROTEIN-RELATED"/>
    <property type="match status" value="1"/>
</dbReference>
<dbReference type="AlphaFoldDB" id="A0A1V8ZX99"/>
<dbReference type="RefSeq" id="WP_081195132.1">
    <property type="nucleotide sequence ID" value="NZ_MWIH01000009.1"/>
</dbReference>
<dbReference type="Pfam" id="PF00300">
    <property type="entry name" value="His_Phos_1"/>
    <property type="match status" value="1"/>
</dbReference>
<dbReference type="InterPro" id="IPR029033">
    <property type="entry name" value="His_PPase_superfam"/>
</dbReference>
<proteinExistence type="predicted"/>
<organism evidence="3 4">
    <name type="scientific">Saccharomonospora piscinae</name>
    <dbReference type="NCBI Taxonomy" id="687388"/>
    <lineage>
        <taxon>Bacteria</taxon>
        <taxon>Bacillati</taxon>
        <taxon>Actinomycetota</taxon>
        <taxon>Actinomycetes</taxon>
        <taxon>Pseudonocardiales</taxon>
        <taxon>Pseudonocardiaceae</taxon>
        <taxon>Saccharomonospora</taxon>
    </lineage>
</organism>
<evidence type="ECO:0000313" key="4">
    <source>
        <dbReference type="Proteomes" id="UP000192591"/>
    </source>
</evidence>
<accession>A0A1V8ZX99</accession>
<protein>
    <submittedName>
        <fullName evidence="3">Histidine phosphatase family protein</fullName>
    </submittedName>
</protein>
<gene>
    <name evidence="3" type="ORF">B1813_21895</name>
</gene>
<dbReference type="CDD" id="cd07067">
    <property type="entry name" value="HP_PGM_like"/>
    <property type="match status" value="1"/>
</dbReference>
<name>A0A1V8ZX99_SACPI</name>
<dbReference type="EMBL" id="MWIH01000009">
    <property type="protein sequence ID" value="OQO89577.1"/>
    <property type="molecule type" value="Genomic_DNA"/>
</dbReference>
<dbReference type="Gene3D" id="3.40.50.1240">
    <property type="entry name" value="Phosphoglycerate mutase-like"/>
    <property type="match status" value="1"/>
</dbReference>
<feature type="binding site" evidence="2">
    <location>
        <begin position="21"/>
        <end position="22"/>
    </location>
    <ligand>
        <name>substrate</name>
    </ligand>
</feature>
<feature type="active site" description="Tele-phosphohistidine intermediate" evidence="1">
    <location>
        <position position="9"/>
    </location>
</feature>
<dbReference type="SMART" id="SM00855">
    <property type="entry name" value="PGAM"/>
    <property type="match status" value="1"/>
</dbReference>
<sequence>MTELVLVRHGQTVWHDGNRYTGRTDVPLTDHGRDQAGALGRWARHARPDALWASPLSRARDTAAAVTEATGLTARMDDRLVELDFGKGEGLTAEEMNRAFPEARAAFADDPVAHPLPGGEDPVAAADRMLRCASDVVRAHPEGRVLLVGHSTAHRLLLCQLLGLPLSGYRRTFPVFRNCAITTVRWNGTGAAALLEYNIPPEPVGAGR</sequence>
<dbReference type="InterPro" id="IPR013078">
    <property type="entry name" value="His_Pase_superF_clade-1"/>
</dbReference>
<dbReference type="PANTHER" id="PTHR48100">
    <property type="entry name" value="BROAD-SPECIFICITY PHOSPHATASE YOR283W-RELATED"/>
    <property type="match status" value="1"/>
</dbReference>